<comment type="caution">
    <text evidence="2">The sequence shown here is derived from an EMBL/GenBank/DDBJ whole genome shotgun (WGS) entry which is preliminary data.</text>
</comment>
<dbReference type="PANTHER" id="PTHR33164">
    <property type="entry name" value="TRANSCRIPTIONAL REGULATOR, MARR FAMILY"/>
    <property type="match status" value="1"/>
</dbReference>
<dbReference type="RefSeq" id="WP_176635040.1">
    <property type="nucleotide sequence ID" value="NZ_JAAMFM010000013.1"/>
</dbReference>
<dbReference type="SUPFAM" id="SSF46785">
    <property type="entry name" value="Winged helix' DNA-binding domain"/>
    <property type="match status" value="1"/>
</dbReference>
<dbReference type="GO" id="GO:0006950">
    <property type="term" value="P:response to stress"/>
    <property type="evidence" value="ECO:0007669"/>
    <property type="project" value="TreeGrafter"/>
</dbReference>
<dbReference type="InterPro" id="IPR039422">
    <property type="entry name" value="MarR/SlyA-like"/>
</dbReference>
<dbReference type="Gene3D" id="1.10.10.10">
    <property type="entry name" value="Winged helix-like DNA-binding domain superfamily/Winged helix DNA-binding domain"/>
    <property type="match status" value="1"/>
</dbReference>
<dbReference type="SMART" id="SM00347">
    <property type="entry name" value="HTH_MARR"/>
    <property type="match status" value="1"/>
</dbReference>
<evidence type="ECO:0000313" key="3">
    <source>
        <dbReference type="Proteomes" id="UP000543556"/>
    </source>
</evidence>
<protein>
    <submittedName>
        <fullName evidence="2">MarR family transcriptional regulator</fullName>
    </submittedName>
</protein>
<sequence>MDFESAGDFVDRARAGWERARPALDVSGIEVMGRISRIGALASQRVERDLAAAAVSRAEFDVLCTLARSDRPLRASEVTAATMLSGASTTKNVDRLARRGLVERLPWERDGRVVLMRLTPLGVELVNREFPHFLDRERELLAGLDAGEKAQLAALLRKVSARVEPAG</sequence>
<evidence type="ECO:0000259" key="1">
    <source>
        <dbReference type="PROSITE" id="PS50995"/>
    </source>
</evidence>
<dbReference type="GO" id="GO:0003700">
    <property type="term" value="F:DNA-binding transcription factor activity"/>
    <property type="evidence" value="ECO:0007669"/>
    <property type="project" value="InterPro"/>
</dbReference>
<name>A0A7Y7IGY7_9MICC</name>
<dbReference type="Proteomes" id="UP000543556">
    <property type="component" value="Unassembled WGS sequence"/>
</dbReference>
<dbReference type="PRINTS" id="PR00598">
    <property type="entry name" value="HTHMARR"/>
</dbReference>
<organism evidence="2 3">
    <name type="scientific">Arthrobacter wenxiniae</name>
    <dbReference type="NCBI Taxonomy" id="2713570"/>
    <lineage>
        <taxon>Bacteria</taxon>
        <taxon>Bacillati</taxon>
        <taxon>Actinomycetota</taxon>
        <taxon>Actinomycetes</taxon>
        <taxon>Micrococcales</taxon>
        <taxon>Micrococcaceae</taxon>
        <taxon>Arthrobacter</taxon>
    </lineage>
</organism>
<proteinExistence type="predicted"/>
<evidence type="ECO:0000313" key="2">
    <source>
        <dbReference type="EMBL" id="NVM95314.1"/>
    </source>
</evidence>
<reference evidence="2 3" key="1">
    <citation type="submission" date="2020-02" db="EMBL/GenBank/DDBJ databases">
        <title>Genome sequence of strain AETb3-4.</title>
        <authorList>
            <person name="Gao J."/>
            <person name="Zhang X."/>
        </authorList>
    </citation>
    <scope>NUCLEOTIDE SEQUENCE [LARGE SCALE GENOMIC DNA]</scope>
    <source>
        <strain evidence="2 3">AETb3-4</strain>
    </source>
</reference>
<dbReference type="AlphaFoldDB" id="A0A7Y7IGY7"/>
<dbReference type="InterPro" id="IPR036390">
    <property type="entry name" value="WH_DNA-bd_sf"/>
</dbReference>
<dbReference type="EMBL" id="JAAMFM010000013">
    <property type="protein sequence ID" value="NVM95314.1"/>
    <property type="molecule type" value="Genomic_DNA"/>
</dbReference>
<dbReference type="PANTHER" id="PTHR33164:SF104">
    <property type="entry name" value="TRANSCRIPTIONAL REGULATORY PROTEIN"/>
    <property type="match status" value="1"/>
</dbReference>
<keyword evidence="3" id="KW-1185">Reference proteome</keyword>
<gene>
    <name evidence="2" type="ORF">G6034_10390</name>
</gene>
<dbReference type="PROSITE" id="PS50995">
    <property type="entry name" value="HTH_MARR_2"/>
    <property type="match status" value="1"/>
</dbReference>
<dbReference type="Pfam" id="PF12802">
    <property type="entry name" value="MarR_2"/>
    <property type="match status" value="1"/>
</dbReference>
<dbReference type="InterPro" id="IPR000835">
    <property type="entry name" value="HTH_MarR-typ"/>
</dbReference>
<accession>A0A7Y7IGY7</accession>
<feature type="domain" description="HTH marR-type" evidence="1">
    <location>
        <begin position="28"/>
        <end position="161"/>
    </location>
</feature>
<dbReference type="InterPro" id="IPR036388">
    <property type="entry name" value="WH-like_DNA-bd_sf"/>
</dbReference>